<evidence type="ECO:0000256" key="1">
    <source>
        <dbReference type="ARBA" id="ARBA00004419"/>
    </source>
</evidence>
<feature type="region of interest" description="Disordered" evidence="7">
    <location>
        <begin position="383"/>
        <end position="415"/>
    </location>
</feature>
<accession>A0A8T3BLS5</accession>
<dbReference type="Pfam" id="PF00564">
    <property type="entry name" value="PB1"/>
    <property type="match status" value="1"/>
</dbReference>
<dbReference type="EMBL" id="JAGYWB010000007">
    <property type="protein sequence ID" value="KAI0516151.1"/>
    <property type="molecule type" value="Genomic_DNA"/>
</dbReference>
<dbReference type="InterPro" id="IPR015940">
    <property type="entry name" value="UBA"/>
</dbReference>
<dbReference type="InterPro" id="IPR013783">
    <property type="entry name" value="Ig-like_fold"/>
</dbReference>
<comment type="subcellular location">
    <subcellularLocation>
        <location evidence="1">Cytoplasmic vesicle</location>
        <location evidence="1">Autophagosome</location>
    </subcellularLocation>
</comment>
<dbReference type="InterPro" id="IPR000433">
    <property type="entry name" value="Znf_ZZ"/>
</dbReference>
<dbReference type="InterPro" id="IPR043145">
    <property type="entry name" value="Znf_ZZ_sf"/>
</dbReference>
<evidence type="ECO:0000259" key="8">
    <source>
        <dbReference type="PROSITE" id="PS50030"/>
    </source>
</evidence>
<comment type="caution">
    <text evidence="11">The sequence shown here is derived from an EMBL/GenBank/DDBJ whole genome shotgun (WGS) entry which is preliminary data.</text>
</comment>
<protein>
    <recommendedName>
        <fullName evidence="13">Protein NBR1 homolog</fullName>
    </recommendedName>
</protein>
<dbReference type="InterPro" id="IPR032350">
    <property type="entry name" value="Nbr1_FW"/>
</dbReference>
<dbReference type="Pfam" id="PF16158">
    <property type="entry name" value="N_BRCA1_IG"/>
    <property type="match status" value="1"/>
</dbReference>
<evidence type="ECO:0000259" key="9">
    <source>
        <dbReference type="PROSITE" id="PS50135"/>
    </source>
</evidence>
<dbReference type="AlphaFoldDB" id="A0A8T3BLS5"/>
<dbReference type="CDD" id="cd14947">
    <property type="entry name" value="NBR1_like"/>
    <property type="match status" value="1"/>
</dbReference>
<dbReference type="SUPFAM" id="SSF54277">
    <property type="entry name" value="CAD &amp; PB1 domains"/>
    <property type="match status" value="1"/>
</dbReference>
<evidence type="ECO:0000256" key="2">
    <source>
        <dbReference type="ARBA" id="ARBA00022723"/>
    </source>
</evidence>
<dbReference type="SMR" id="A0A8T3BLS5"/>
<keyword evidence="2" id="KW-0479">Metal-binding</keyword>
<dbReference type="Gene3D" id="1.10.8.10">
    <property type="entry name" value="DNA helicase RuvA subunit, C-terminal domain"/>
    <property type="match status" value="2"/>
</dbReference>
<feature type="compositionally biased region" description="Basic and acidic residues" evidence="7">
    <location>
        <begin position="383"/>
        <end position="396"/>
    </location>
</feature>
<evidence type="ECO:0000256" key="5">
    <source>
        <dbReference type="ARBA" id="ARBA00023329"/>
    </source>
</evidence>
<evidence type="ECO:0000256" key="4">
    <source>
        <dbReference type="ARBA" id="ARBA00022833"/>
    </source>
</evidence>
<dbReference type="InterPro" id="IPR009060">
    <property type="entry name" value="UBA-like_sf"/>
</dbReference>
<evidence type="ECO:0008006" key="13">
    <source>
        <dbReference type="Google" id="ProtNLM"/>
    </source>
</evidence>
<feature type="region of interest" description="Disordered" evidence="7">
    <location>
        <begin position="1"/>
        <end position="37"/>
    </location>
</feature>
<dbReference type="PANTHER" id="PTHR20930">
    <property type="entry name" value="OVARIAN CARCINOMA ANTIGEN CA125-RELATED"/>
    <property type="match status" value="1"/>
</dbReference>
<organism evidence="11 12">
    <name type="scientific">Dendrobium nobile</name>
    <name type="common">Orchid</name>
    <dbReference type="NCBI Taxonomy" id="94219"/>
    <lineage>
        <taxon>Eukaryota</taxon>
        <taxon>Viridiplantae</taxon>
        <taxon>Streptophyta</taxon>
        <taxon>Embryophyta</taxon>
        <taxon>Tracheophyta</taxon>
        <taxon>Spermatophyta</taxon>
        <taxon>Magnoliopsida</taxon>
        <taxon>Liliopsida</taxon>
        <taxon>Asparagales</taxon>
        <taxon>Orchidaceae</taxon>
        <taxon>Epidendroideae</taxon>
        <taxon>Malaxideae</taxon>
        <taxon>Dendrobiinae</taxon>
        <taxon>Dendrobium</taxon>
    </lineage>
</organism>
<dbReference type="PANTHER" id="PTHR20930:SF0">
    <property type="entry name" value="PROTEIN ILRUN"/>
    <property type="match status" value="1"/>
</dbReference>
<evidence type="ECO:0000256" key="7">
    <source>
        <dbReference type="SAM" id="MobiDB-lite"/>
    </source>
</evidence>
<dbReference type="SMART" id="SM00291">
    <property type="entry name" value="ZnF_ZZ"/>
    <property type="match status" value="1"/>
</dbReference>
<evidence type="ECO:0000256" key="6">
    <source>
        <dbReference type="PROSITE-ProRule" id="PRU00228"/>
    </source>
</evidence>
<keyword evidence="4" id="KW-0862">Zinc</keyword>
<dbReference type="PROSITE" id="PS50030">
    <property type="entry name" value="UBA"/>
    <property type="match status" value="2"/>
</dbReference>
<keyword evidence="12" id="KW-1185">Reference proteome</keyword>
<reference evidence="11" key="1">
    <citation type="journal article" date="2022" name="Front. Genet.">
        <title>Chromosome-Scale Assembly of the Dendrobium nobile Genome Provides Insights Into the Molecular Mechanism of the Biosynthesis of the Medicinal Active Ingredient of Dendrobium.</title>
        <authorList>
            <person name="Xu Q."/>
            <person name="Niu S.-C."/>
            <person name="Li K.-L."/>
            <person name="Zheng P.-J."/>
            <person name="Zhang X.-J."/>
            <person name="Jia Y."/>
            <person name="Liu Y."/>
            <person name="Niu Y.-X."/>
            <person name="Yu L.-H."/>
            <person name="Chen D.-F."/>
            <person name="Zhang G.-Q."/>
        </authorList>
    </citation>
    <scope>NUCLEOTIDE SEQUENCE</scope>
    <source>
        <tissue evidence="11">Leaf</tissue>
    </source>
</reference>
<evidence type="ECO:0000256" key="3">
    <source>
        <dbReference type="ARBA" id="ARBA00022771"/>
    </source>
</evidence>
<dbReference type="GO" id="GO:0005776">
    <property type="term" value="C:autophagosome"/>
    <property type="evidence" value="ECO:0007669"/>
    <property type="project" value="UniProtKB-SubCell"/>
</dbReference>
<dbReference type="GO" id="GO:0031410">
    <property type="term" value="C:cytoplasmic vesicle"/>
    <property type="evidence" value="ECO:0007669"/>
    <property type="project" value="UniProtKB-KW"/>
</dbReference>
<evidence type="ECO:0000259" key="10">
    <source>
        <dbReference type="PROSITE" id="PS51745"/>
    </source>
</evidence>
<feature type="region of interest" description="Disordered" evidence="7">
    <location>
        <begin position="209"/>
        <end position="233"/>
    </location>
</feature>
<keyword evidence="3 6" id="KW-0863">Zinc-finger</keyword>
<dbReference type="SMART" id="SM00666">
    <property type="entry name" value="PB1"/>
    <property type="match status" value="1"/>
</dbReference>
<gene>
    <name evidence="11" type="ORF">KFK09_008823</name>
</gene>
<feature type="domain" description="UBA" evidence="8">
    <location>
        <begin position="969"/>
        <end position="1012"/>
    </location>
</feature>
<feature type="compositionally biased region" description="Polar residues" evidence="7">
    <location>
        <begin position="209"/>
        <end position="223"/>
    </location>
</feature>
<dbReference type="InterPro" id="IPR000270">
    <property type="entry name" value="PB1_dom"/>
</dbReference>
<feature type="domain" description="PB1" evidence="10">
    <location>
        <begin position="115"/>
        <end position="202"/>
    </location>
</feature>
<dbReference type="Gene3D" id="3.30.60.90">
    <property type="match status" value="1"/>
</dbReference>
<evidence type="ECO:0000313" key="12">
    <source>
        <dbReference type="Proteomes" id="UP000829196"/>
    </source>
</evidence>
<dbReference type="InterPro" id="IPR056893">
    <property type="entry name" value="UBA_Nbr1_C"/>
</dbReference>
<dbReference type="SUPFAM" id="SSF46934">
    <property type="entry name" value="UBA-like"/>
    <property type="match status" value="2"/>
</dbReference>
<name>A0A8T3BLS5_DENNO</name>
<keyword evidence="5" id="KW-0968">Cytoplasmic vesicle</keyword>
<dbReference type="GO" id="GO:0008270">
    <property type="term" value="F:zinc ion binding"/>
    <property type="evidence" value="ECO:0007669"/>
    <property type="project" value="UniProtKB-KW"/>
</dbReference>
<sequence length="1016" mass="112897">MRIAVASSSIARETRTATCWQQRRHPPATSPSASAASRAGRATQLTRELCDDPLLFFLRKHLVLGLTSSISSFCLDWVRFLSFVLKALRTYRHAMASTNSFLSRGDKEQGGDDGDVVIKVKYGDTLRRFSIYVHQQLMTIEYDMNMLRTKISSLFKFSNDAVLVLTYNDEDGDVVALENDDELRDALLSQRLNPLRITVQLKTNSIDGSYSSPSAVRHGNNSEIRSDEASPSHNRFPRLAAKLNSTVEKSLKPIPDPIRGALTNLSRDVIKTASTAPILSELLLLLSKMQLTNDTQSSQEPFGKPVNTACGSPSRVGDLNTCDEPKASNDLQNQLPGVLPQTNFVSPIHENIQKIHEVGQSSQCLGSINYAPMDFYPNMSKEQDNCEGHHDGKSELAAEPPMPFDTQGGHSTLGSSDKPKPFVASMFSHGNTSTDRWPSDVASQFPFGFTSQGDALGNRHAVSTAIPCSNTRPSDVNNRCPFNTMFSFPPKVDSSFKGNAFWDIHGASSFSCLSSMPHSYRRSSSYHDNTSRTFHRGVICDGCGMHPIMGPRYKSNLKEDYDLCGTCFQDMGKEAEYTRIDGSAFRFPKQKKDHHKHKHRNRLFSVIESHNRVKVTKPKLWSCFIRDITVWDGTVMRPSSRFTKIWRMRNNGAIAWPSGTQLVWIRGYHLGGQDSAELEIPERGFPVDEELDVAVDLVAPSVLGRCISYWQMISPSGQKFGEEVWVIIQVDDQPSPASSCAAPTFLNLNLPPEISHQSDEMMVPAESDESKLLEELLKPLDADILNSTQQDGNSFLQPSSDSLDSSFMVSPADLIEVPISSSPVSYPAIDVQESRPLVMNPVDPDMPNSIPQDVIAVPPQPSSDTLASVFIVSSPSLIDVPTSSSPVSNPAINVEEPLHPVSYPLIDIYSSNPPDTNQLPSDVLTEENTVEQTLLRELEEMGFKQIDLNKEILRQNHYDLEQAVEDLCGFDEWDPLLEDLKEMGFYDRELNRKLLLKNGGSIKRVVMELVTGEKSK</sequence>
<proteinExistence type="predicted"/>
<feature type="domain" description="ZZ-type" evidence="9">
    <location>
        <begin position="535"/>
        <end position="585"/>
    </location>
</feature>
<dbReference type="Gene3D" id="2.60.40.10">
    <property type="entry name" value="Immunoglobulins"/>
    <property type="match status" value="1"/>
</dbReference>
<dbReference type="Gene3D" id="3.10.20.90">
    <property type="entry name" value="Phosphatidylinositol 3-kinase Catalytic Subunit, Chain A, domain 1"/>
    <property type="match status" value="1"/>
</dbReference>
<dbReference type="Pfam" id="PF00569">
    <property type="entry name" value="ZZ"/>
    <property type="match status" value="1"/>
</dbReference>
<dbReference type="InterPro" id="IPR053793">
    <property type="entry name" value="PB1-like"/>
</dbReference>
<evidence type="ECO:0000313" key="11">
    <source>
        <dbReference type="EMBL" id="KAI0516151.1"/>
    </source>
</evidence>
<dbReference type="PROSITE" id="PS51745">
    <property type="entry name" value="PB1"/>
    <property type="match status" value="1"/>
</dbReference>
<dbReference type="Proteomes" id="UP000829196">
    <property type="component" value="Unassembled WGS sequence"/>
</dbReference>
<feature type="compositionally biased region" description="Polar residues" evidence="7">
    <location>
        <begin position="1"/>
        <end position="21"/>
    </location>
</feature>
<dbReference type="SUPFAM" id="SSF57850">
    <property type="entry name" value="RING/U-box"/>
    <property type="match status" value="1"/>
</dbReference>
<feature type="domain" description="UBA" evidence="8">
    <location>
        <begin position="929"/>
        <end position="967"/>
    </location>
</feature>
<dbReference type="OrthoDB" id="661148at2759"/>
<dbReference type="CDD" id="cd14319">
    <property type="entry name" value="UBA_NBR1"/>
    <property type="match status" value="2"/>
</dbReference>
<dbReference type="PROSITE" id="PS50135">
    <property type="entry name" value="ZF_ZZ_2"/>
    <property type="match status" value="1"/>
</dbReference>
<dbReference type="Pfam" id="PF24932">
    <property type="entry name" value="UBA_NBR1_C"/>
    <property type="match status" value="2"/>
</dbReference>